<dbReference type="Gene3D" id="3.80.10.10">
    <property type="entry name" value="Ribonuclease Inhibitor"/>
    <property type="match status" value="1"/>
</dbReference>
<dbReference type="InterPro" id="IPR004843">
    <property type="entry name" value="Calcineurin-like_PHP"/>
</dbReference>
<keyword evidence="2" id="KW-0378">Hydrolase</keyword>
<dbReference type="PANTHER" id="PTHR10161">
    <property type="entry name" value="TARTRATE-RESISTANT ACID PHOSPHATASE TYPE 5"/>
    <property type="match status" value="1"/>
</dbReference>
<dbReference type="SUPFAM" id="SSF56300">
    <property type="entry name" value="Metallo-dependent phosphatases"/>
    <property type="match status" value="1"/>
</dbReference>
<dbReference type="OrthoDB" id="2406501at2759"/>
<keyword evidence="5" id="KW-1185">Reference proteome</keyword>
<dbReference type="Pfam" id="PF00149">
    <property type="entry name" value="Metallophos"/>
    <property type="match status" value="1"/>
</dbReference>
<proteinExistence type="predicted"/>
<dbReference type="PANTHER" id="PTHR10161:SF14">
    <property type="entry name" value="TARTRATE-RESISTANT ACID PHOSPHATASE TYPE 5"/>
    <property type="match status" value="1"/>
</dbReference>
<dbReference type="InterPro" id="IPR036047">
    <property type="entry name" value="F-box-like_dom_sf"/>
</dbReference>
<feature type="domain" description="Calcineurin-like phosphoesterase" evidence="3">
    <location>
        <begin position="529"/>
        <end position="726"/>
    </location>
</feature>
<dbReference type="CDD" id="cd09917">
    <property type="entry name" value="F-box_SF"/>
    <property type="match status" value="1"/>
</dbReference>
<dbReference type="SUPFAM" id="SSF52047">
    <property type="entry name" value="RNI-like"/>
    <property type="match status" value="1"/>
</dbReference>
<evidence type="ECO:0000256" key="1">
    <source>
        <dbReference type="ARBA" id="ARBA00022729"/>
    </source>
</evidence>
<organism evidence="4 5">
    <name type="scientific">Diversispora eburnea</name>
    <dbReference type="NCBI Taxonomy" id="1213867"/>
    <lineage>
        <taxon>Eukaryota</taxon>
        <taxon>Fungi</taxon>
        <taxon>Fungi incertae sedis</taxon>
        <taxon>Mucoromycota</taxon>
        <taxon>Glomeromycotina</taxon>
        <taxon>Glomeromycetes</taxon>
        <taxon>Diversisporales</taxon>
        <taxon>Diversisporaceae</taxon>
        <taxon>Diversispora</taxon>
    </lineage>
</organism>
<dbReference type="SUPFAM" id="SSF81383">
    <property type="entry name" value="F-box domain"/>
    <property type="match status" value="1"/>
</dbReference>
<dbReference type="EMBL" id="CAJVPK010000005">
    <property type="protein sequence ID" value="CAG8432836.1"/>
    <property type="molecule type" value="Genomic_DNA"/>
</dbReference>
<evidence type="ECO:0000313" key="4">
    <source>
        <dbReference type="EMBL" id="CAG8432836.1"/>
    </source>
</evidence>
<dbReference type="InterPro" id="IPR032675">
    <property type="entry name" value="LRR_dom_sf"/>
</dbReference>
<evidence type="ECO:0000259" key="3">
    <source>
        <dbReference type="Pfam" id="PF00149"/>
    </source>
</evidence>
<accession>A0A9N8UY17</accession>
<evidence type="ECO:0000256" key="2">
    <source>
        <dbReference type="ARBA" id="ARBA00022801"/>
    </source>
</evidence>
<name>A0A9N8UY17_9GLOM</name>
<reference evidence="4" key="1">
    <citation type="submission" date="2021-06" db="EMBL/GenBank/DDBJ databases">
        <authorList>
            <person name="Kallberg Y."/>
            <person name="Tangrot J."/>
            <person name="Rosling A."/>
        </authorList>
    </citation>
    <scope>NUCLEOTIDE SEQUENCE</scope>
    <source>
        <strain evidence="4">AZ414A</strain>
    </source>
</reference>
<dbReference type="Gene3D" id="3.60.21.10">
    <property type="match status" value="1"/>
</dbReference>
<sequence length="806" mass="95329">MTDFDVDSSGKLILNRPPKRNQLWISQLPLECIEEIIENLIDDHKTLYSCIFVNRTWCRISIPILWRYPQNFDIEHQKFWTRIVKPILMCMDKETLKILKHLGCKMINSIYNKSPLFNYVGYMQQLTYYDVCHLTEFILPNQDHVEDLHKFLMEKIYNLFFTKGTKFLYFGVPDISIFHHQEAKTRFSHLQILACELNTSSNFFYELSKYCNDIQQLLILIDEDCNKENFGLVTLIKAQRCLKYLRIRSIIWKSRRRICLSKLAEAIRMHVNSLTYFEISGYICIPSTTIGELKNLKTLVISMDAYSPQELMIMSFPKLEELEIHYDEYTPFNTYMEIITKTCGKLKRVFWQFMDFTYNLDINFYAQNVINSCPNLRFVSIYIEQNLFDALEKILKSCKLLEGIDIQLKWGSDSSQTNRVFELLSRYSPRNLTTIVFDLTNCEVSPETLETFLQEWWGQKRKPLGLYVNMVDPSQEILDIVNSNDDESKSTKNYNKIKFVKDGSYVNVTIAIPYPHAFEETYLEDNLDFIILGDWGKNNQNDNFYKNDKEDHSGVESVDDPKWKSIWLDVYKGRLAEIPWYTVAGNHDWYNNVSAQIDYFWTKNSRFFFPALFYVRHSYFGPEKTKVTWIHIDTNIFYYNYNELEDINYSFKSNFYNLGFNNKDALITKLKWIEEKLAENQDSEWIFVVGHHSLVGLCSNRYYMSNLPFLFERYRVAAYFGGHKHVLEYQSPNKKYFPVAYFTSGAGCQTSKKGCKGHDWIAPRGTLGFLHVKIKSKKLNFEFVDSNANIIYKDNINAIPLWYPKK</sequence>
<gene>
    <name evidence="4" type="ORF">DEBURN_LOCUS163</name>
</gene>
<dbReference type="GO" id="GO:0016787">
    <property type="term" value="F:hydrolase activity"/>
    <property type="evidence" value="ECO:0007669"/>
    <property type="project" value="UniProtKB-KW"/>
</dbReference>
<protein>
    <submittedName>
        <fullName evidence="4">7324_t:CDS:1</fullName>
    </submittedName>
</protein>
<dbReference type="InterPro" id="IPR051558">
    <property type="entry name" value="Metallophosphoesterase_PAP"/>
</dbReference>
<dbReference type="InterPro" id="IPR029052">
    <property type="entry name" value="Metallo-depent_PP-like"/>
</dbReference>
<dbReference type="AlphaFoldDB" id="A0A9N8UY17"/>
<dbReference type="Proteomes" id="UP000789706">
    <property type="component" value="Unassembled WGS sequence"/>
</dbReference>
<keyword evidence="1" id="KW-0732">Signal</keyword>
<evidence type="ECO:0000313" key="5">
    <source>
        <dbReference type="Proteomes" id="UP000789706"/>
    </source>
</evidence>
<comment type="caution">
    <text evidence="4">The sequence shown here is derived from an EMBL/GenBank/DDBJ whole genome shotgun (WGS) entry which is preliminary data.</text>
</comment>